<keyword evidence="2" id="KW-1185">Reference proteome</keyword>
<name>A0A484MMJ2_9ASTE</name>
<proteinExistence type="predicted"/>
<evidence type="ECO:0000313" key="2">
    <source>
        <dbReference type="Proteomes" id="UP000595140"/>
    </source>
</evidence>
<accession>A0A484MMJ2</accession>
<gene>
    <name evidence="1" type="ORF">CCAM_LOCUS31052</name>
</gene>
<sequence>MNIGREIADASGKIMSGRRYLNHKHQAGLEERCKDELSSITPSNFMFIMDEKPDKVFTRDGNDFLSLIV</sequence>
<dbReference type="Proteomes" id="UP000595140">
    <property type="component" value="Unassembled WGS sequence"/>
</dbReference>
<protein>
    <submittedName>
        <fullName evidence="1">Uncharacterized protein</fullName>
    </submittedName>
</protein>
<reference evidence="1 2" key="1">
    <citation type="submission" date="2018-04" db="EMBL/GenBank/DDBJ databases">
        <authorList>
            <person name="Vogel A."/>
        </authorList>
    </citation>
    <scope>NUCLEOTIDE SEQUENCE [LARGE SCALE GENOMIC DNA]</scope>
</reference>
<dbReference type="EMBL" id="OOIL02003813">
    <property type="protein sequence ID" value="VFQ89276.1"/>
    <property type="molecule type" value="Genomic_DNA"/>
</dbReference>
<organism evidence="1 2">
    <name type="scientific">Cuscuta campestris</name>
    <dbReference type="NCBI Taxonomy" id="132261"/>
    <lineage>
        <taxon>Eukaryota</taxon>
        <taxon>Viridiplantae</taxon>
        <taxon>Streptophyta</taxon>
        <taxon>Embryophyta</taxon>
        <taxon>Tracheophyta</taxon>
        <taxon>Spermatophyta</taxon>
        <taxon>Magnoliopsida</taxon>
        <taxon>eudicotyledons</taxon>
        <taxon>Gunneridae</taxon>
        <taxon>Pentapetalae</taxon>
        <taxon>asterids</taxon>
        <taxon>lamiids</taxon>
        <taxon>Solanales</taxon>
        <taxon>Convolvulaceae</taxon>
        <taxon>Cuscuteae</taxon>
        <taxon>Cuscuta</taxon>
        <taxon>Cuscuta subgen. Grammica</taxon>
        <taxon>Cuscuta sect. Cleistogrammica</taxon>
    </lineage>
</organism>
<dbReference type="AlphaFoldDB" id="A0A484MMJ2"/>
<evidence type="ECO:0000313" key="1">
    <source>
        <dbReference type="EMBL" id="VFQ89276.1"/>
    </source>
</evidence>